<sequence length="596" mass="65596">MTAAPRKGRKVGFEGQTTEPEPDPWLQISTLRFTIAPPYGGEVLVDFTRLHPRGLALAFARGLFMLVAPRGPVAVRSSIKTYMTQLPSFFAYLAGTGDRISGPADLRASHIDGYEAWLEAQGKSRGHAPTFVAKVVSVLRRIASDQPDVIEAGLRERLRYVSSQPYAPPRPRDAYSPFIARQLRDAARIDLVAIEARLRAGPCFGEIREIEATARKAHAAIEARGVLRHRDPEWMALYARRWKRGLWNADFSMTLHSAHYLTSVDIVPLLVLLSLETGLELECCKTLTVDCLRNASGGTVEIAYTKLRAHGAEHKTIRVRDGASSTPGGLIRRIIALSASARAHNSSDCLWVYYQTGEIVHGIRHPRSTIDAWTTRHAIADDAGRPLYLRLSRLRKTHKALWYLKTEGHMARFAVGHTIEIAARHYADVPSLRPLHEQTVADALEEAVAGPRVIPPSEEDHLRSRAASADQIADAPSVAVLDGEQDVWLASCGGFYASPFAAAVGSPCPTPFWGCLDCKNAVITARKLPAILAFLTFIDEQRAGMNTNEWAAKFGHGRERIVRQILPAFGDDAVAQARARLAAQHPIVYLPPEARA</sequence>
<keyword evidence="2" id="KW-0614">Plasmid</keyword>
<evidence type="ECO:0000313" key="2">
    <source>
        <dbReference type="EMBL" id="ASY46840.1"/>
    </source>
</evidence>
<dbReference type="AlphaFoldDB" id="A0A249MZQ6"/>
<organism evidence="2 3">
    <name type="scientific">Sphingobium xenophagum</name>
    <dbReference type="NCBI Taxonomy" id="121428"/>
    <lineage>
        <taxon>Bacteria</taxon>
        <taxon>Pseudomonadati</taxon>
        <taxon>Pseudomonadota</taxon>
        <taxon>Alphaproteobacteria</taxon>
        <taxon>Sphingomonadales</taxon>
        <taxon>Sphingomonadaceae</taxon>
        <taxon>Sphingobium</taxon>
    </lineage>
</organism>
<protein>
    <submittedName>
        <fullName evidence="2">Uncharacterized protein</fullName>
    </submittedName>
</protein>
<geneLocation type="plasmid" evidence="2 3">
    <name>p2</name>
</geneLocation>
<accession>A0A249MZQ6</accession>
<evidence type="ECO:0000256" key="1">
    <source>
        <dbReference type="SAM" id="MobiDB-lite"/>
    </source>
</evidence>
<dbReference type="KEGG" id="shyd:CJD35_20360"/>
<reference evidence="2 3" key="1">
    <citation type="submission" date="2017-08" db="EMBL/GenBank/DDBJ databases">
        <title>Whole Genome Sequence of Sphingobium hydrophobicum C1: Insights into Adaption to the Electronic-waste Contaminated Sediment.</title>
        <authorList>
            <person name="Song D."/>
            <person name="Chen X."/>
            <person name="Xu M."/>
        </authorList>
    </citation>
    <scope>NUCLEOTIDE SEQUENCE [LARGE SCALE GENOMIC DNA]</scope>
    <source>
        <strain evidence="2 3">C1</strain>
        <plasmid evidence="2 3">p2</plasmid>
    </source>
</reference>
<feature type="compositionally biased region" description="Basic residues" evidence="1">
    <location>
        <begin position="1"/>
        <end position="10"/>
    </location>
</feature>
<proteinExistence type="predicted"/>
<dbReference type="EMBL" id="CP022748">
    <property type="protein sequence ID" value="ASY46840.1"/>
    <property type="molecule type" value="Genomic_DNA"/>
</dbReference>
<evidence type="ECO:0000313" key="3">
    <source>
        <dbReference type="Proteomes" id="UP000217141"/>
    </source>
</evidence>
<dbReference type="RefSeq" id="WP_095687530.1">
    <property type="nucleotide sequence ID" value="NZ_CP022748.1"/>
</dbReference>
<gene>
    <name evidence="2" type="ORF">CJD35_20360</name>
</gene>
<feature type="region of interest" description="Disordered" evidence="1">
    <location>
        <begin position="1"/>
        <end position="22"/>
    </location>
</feature>
<name>A0A249MZQ6_SPHXE</name>
<dbReference type="Proteomes" id="UP000217141">
    <property type="component" value="Plasmid p2"/>
</dbReference>